<dbReference type="InterPro" id="IPR035965">
    <property type="entry name" value="PAS-like_dom_sf"/>
</dbReference>
<dbReference type="SMART" id="SM00091">
    <property type="entry name" value="PAS"/>
    <property type="match status" value="2"/>
</dbReference>
<evidence type="ECO:0000256" key="3">
    <source>
        <dbReference type="ARBA" id="ARBA00029447"/>
    </source>
</evidence>
<keyword evidence="5" id="KW-0175">Coiled coil</keyword>
<dbReference type="CDD" id="cd11386">
    <property type="entry name" value="MCP_signal"/>
    <property type="match status" value="1"/>
</dbReference>
<proteinExistence type="inferred from homology"/>
<evidence type="ECO:0000256" key="4">
    <source>
        <dbReference type="PROSITE-ProRule" id="PRU00284"/>
    </source>
</evidence>
<comment type="caution">
    <text evidence="9">The sequence shown here is derived from an EMBL/GenBank/DDBJ whole genome shotgun (WGS) entry which is preliminary data.</text>
</comment>
<accession>A0A4S8P2I5</accession>
<evidence type="ECO:0000313" key="9">
    <source>
        <dbReference type="EMBL" id="THV22912.1"/>
    </source>
</evidence>
<dbReference type="FunFam" id="1.10.287.950:FF:000001">
    <property type="entry name" value="Methyl-accepting chemotaxis sensory transducer"/>
    <property type="match status" value="1"/>
</dbReference>
<sequence length="563" mass="60919">MLGFVSGANAVLEAMSRSQAIIEFKLDGTILTANENFCQALGYSLNEIVGQHHRMFVDPIEVSGPDYAAFWAKLARGEFDRRQYKRIGKGGREIWIEASYNPVFKGGKPYKVVKFATDITASKLHAADATGKLDALSRAQAVIEFTPKGEILTANENFCTVLGYQLAEIQGKHHAMFCDPEYTRSPDYQDFWARLERGEFFSDEYLRLGKNGKRVHIQATYNPIRDMNGRVFKVVKFATDVSRRVGNVHVLGQALKDLADGDLTCRINEGFLPSLDMLRTDYNLAATKLSEAMRTITSNAGTIAAASQQIQQASGELSKRTEQQASSVEETAAALEEITTTVSDSSQRAQTAGQLVRRTKENAEHSGAVVGEAVSAMGKIERSSGEIANIISVIDEIAFQTNLLALNAGVEAARAGEAGKGFAVVAQEVRELAQRSAKAAKEINELINASNAHVRSGVDLVGETGRALEEIVRQVVDVDANVAAIVEAAREQAVGLKEINVAVNSVDQGTQQNAAMVEETTAAAHSLAREAQALFQLLAGFKLDNSAEFGRQRPASAAYARAA</sequence>
<evidence type="ECO:0000259" key="6">
    <source>
        <dbReference type="PROSITE" id="PS50111"/>
    </source>
</evidence>
<dbReference type="PANTHER" id="PTHR43531:SF11">
    <property type="entry name" value="METHYL-ACCEPTING CHEMOTAXIS PROTEIN 3"/>
    <property type="match status" value="1"/>
</dbReference>
<comment type="similarity">
    <text evidence="3">Belongs to the methyl-accepting chemotaxis (MCP) protein family.</text>
</comment>
<evidence type="ECO:0000313" key="10">
    <source>
        <dbReference type="Proteomes" id="UP000308828"/>
    </source>
</evidence>
<dbReference type="SMART" id="SM00283">
    <property type="entry name" value="MA"/>
    <property type="match status" value="1"/>
</dbReference>
<dbReference type="GO" id="GO:0007165">
    <property type="term" value="P:signal transduction"/>
    <property type="evidence" value="ECO:0007669"/>
    <property type="project" value="UniProtKB-KW"/>
</dbReference>
<dbReference type="InterPro" id="IPR051310">
    <property type="entry name" value="MCP_chemotaxis"/>
</dbReference>
<dbReference type="PROSITE" id="PS50885">
    <property type="entry name" value="HAMP"/>
    <property type="match status" value="1"/>
</dbReference>
<keyword evidence="4" id="KW-0807">Transducer</keyword>
<dbReference type="SUPFAM" id="SSF58104">
    <property type="entry name" value="Methyl-accepting chemotaxis protein (MCP) signaling domain"/>
    <property type="match status" value="1"/>
</dbReference>
<dbReference type="SUPFAM" id="SSF55785">
    <property type="entry name" value="PYP-like sensor domain (PAS domain)"/>
    <property type="match status" value="2"/>
</dbReference>
<dbReference type="InterPro" id="IPR000014">
    <property type="entry name" value="PAS"/>
</dbReference>
<keyword evidence="10" id="KW-1185">Reference proteome</keyword>
<feature type="coiled-coil region" evidence="5">
    <location>
        <begin position="303"/>
        <end position="338"/>
    </location>
</feature>
<dbReference type="AlphaFoldDB" id="A0A4S8P2I5"/>
<gene>
    <name evidence="9" type="ORF">FAA97_09725</name>
</gene>
<dbReference type="PRINTS" id="PR00260">
    <property type="entry name" value="CHEMTRNSDUCR"/>
</dbReference>
<dbReference type="InterPro" id="IPR001610">
    <property type="entry name" value="PAC"/>
</dbReference>
<dbReference type="Gene3D" id="1.10.287.950">
    <property type="entry name" value="Methyl-accepting chemotaxis protein"/>
    <property type="match status" value="1"/>
</dbReference>
<dbReference type="InterPro" id="IPR003660">
    <property type="entry name" value="HAMP_dom"/>
</dbReference>
<dbReference type="InterPro" id="IPR013655">
    <property type="entry name" value="PAS_fold_3"/>
</dbReference>
<comment type="subcellular location">
    <subcellularLocation>
        <location evidence="1">Membrane</location>
    </subcellularLocation>
</comment>
<dbReference type="GO" id="GO:0006935">
    <property type="term" value="P:chemotaxis"/>
    <property type="evidence" value="ECO:0007669"/>
    <property type="project" value="UniProtKB-KW"/>
</dbReference>
<protein>
    <submittedName>
        <fullName evidence="9">PAS domain S-box protein</fullName>
    </submittedName>
</protein>
<dbReference type="InterPro" id="IPR004090">
    <property type="entry name" value="Chemotax_Me-accpt_rcpt"/>
</dbReference>
<evidence type="ECO:0000256" key="5">
    <source>
        <dbReference type="SAM" id="Coils"/>
    </source>
</evidence>
<dbReference type="Pfam" id="PF00015">
    <property type="entry name" value="MCPsignal"/>
    <property type="match status" value="1"/>
</dbReference>
<dbReference type="NCBIfam" id="TIGR00229">
    <property type="entry name" value="sensory_box"/>
    <property type="match status" value="2"/>
</dbReference>
<dbReference type="SMART" id="SM00086">
    <property type="entry name" value="PAC"/>
    <property type="match status" value="2"/>
</dbReference>
<feature type="domain" description="HAMP" evidence="8">
    <location>
        <begin position="242"/>
        <end position="294"/>
    </location>
</feature>
<dbReference type="PROSITE" id="PS50111">
    <property type="entry name" value="CHEMOTAXIS_TRANSDUC_2"/>
    <property type="match status" value="1"/>
</dbReference>
<evidence type="ECO:0000259" key="7">
    <source>
        <dbReference type="PROSITE" id="PS50112"/>
    </source>
</evidence>
<dbReference type="Proteomes" id="UP000308828">
    <property type="component" value="Unassembled WGS sequence"/>
</dbReference>
<reference evidence="9 10" key="1">
    <citation type="submission" date="2019-04" db="EMBL/GenBank/DDBJ databases">
        <title>Genome sequence of strain shin9-1.</title>
        <authorList>
            <person name="Gao J."/>
            <person name="Sun J."/>
        </authorList>
    </citation>
    <scope>NUCLEOTIDE SEQUENCE [LARGE SCALE GENOMIC DNA]</scope>
    <source>
        <strain evidence="10">shin9-1</strain>
    </source>
</reference>
<evidence type="ECO:0000256" key="2">
    <source>
        <dbReference type="ARBA" id="ARBA00022500"/>
    </source>
</evidence>
<dbReference type="RefSeq" id="WP_136598355.1">
    <property type="nucleotide sequence ID" value="NZ_STGV01000003.1"/>
</dbReference>
<organism evidence="9 10">
    <name type="scientific">Peteryoungia ipomoeae</name>
    <dbReference type="NCBI Taxonomy" id="1210932"/>
    <lineage>
        <taxon>Bacteria</taxon>
        <taxon>Pseudomonadati</taxon>
        <taxon>Pseudomonadota</taxon>
        <taxon>Alphaproteobacteria</taxon>
        <taxon>Hyphomicrobiales</taxon>
        <taxon>Rhizobiaceae</taxon>
        <taxon>Peteryoungia</taxon>
    </lineage>
</organism>
<dbReference type="OrthoDB" id="9765776at2"/>
<dbReference type="InterPro" id="IPR004089">
    <property type="entry name" value="MCPsignal_dom"/>
</dbReference>
<dbReference type="GO" id="GO:0004888">
    <property type="term" value="F:transmembrane signaling receptor activity"/>
    <property type="evidence" value="ECO:0007669"/>
    <property type="project" value="InterPro"/>
</dbReference>
<name>A0A4S8P2I5_9HYPH</name>
<dbReference type="PROSITE" id="PS50112">
    <property type="entry name" value="PAS"/>
    <property type="match status" value="1"/>
</dbReference>
<dbReference type="PANTHER" id="PTHR43531">
    <property type="entry name" value="PROTEIN ICFG"/>
    <property type="match status" value="1"/>
</dbReference>
<dbReference type="Pfam" id="PF08447">
    <property type="entry name" value="PAS_3"/>
    <property type="match status" value="2"/>
</dbReference>
<evidence type="ECO:0000259" key="8">
    <source>
        <dbReference type="PROSITE" id="PS50885"/>
    </source>
</evidence>
<feature type="domain" description="Methyl-accepting transducer" evidence="6">
    <location>
        <begin position="299"/>
        <end position="528"/>
    </location>
</feature>
<dbReference type="EMBL" id="STGV01000003">
    <property type="protein sequence ID" value="THV22912.1"/>
    <property type="molecule type" value="Genomic_DNA"/>
</dbReference>
<dbReference type="CDD" id="cd00130">
    <property type="entry name" value="PAS"/>
    <property type="match status" value="2"/>
</dbReference>
<keyword evidence="2" id="KW-0145">Chemotaxis</keyword>
<evidence type="ECO:0000256" key="1">
    <source>
        <dbReference type="ARBA" id="ARBA00004370"/>
    </source>
</evidence>
<feature type="domain" description="PAS" evidence="7">
    <location>
        <begin position="11"/>
        <end position="59"/>
    </location>
</feature>
<dbReference type="Gene3D" id="3.30.450.20">
    <property type="entry name" value="PAS domain"/>
    <property type="match status" value="2"/>
</dbReference>
<dbReference type="GO" id="GO:0016020">
    <property type="term" value="C:membrane"/>
    <property type="evidence" value="ECO:0007669"/>
    <property type="project" value="UniProtKB-SubCell"/>
</dbReference>